<dbReference type="OrthoDB" id="443465at2"/>
<gene>
    <name evidence="2" type="ORF">PL8927_790107</name>
</gene>
<dbReference type="InterPro" id="IPR045434">
    <property type="entry name" value="EAD4"/>
</dbReference>
<dbReference type="EMBL" id="CZCU02000156">
    <property type="protein sequence ID" value="VXD24005.1"/>
    <property type="molecule type" value="Genomic_DNA"/>
</dbReference>
<evidence type="ECO:0000313" key="2">
    <source>
        <dbReference type="EMBL" id="VXD24005.1"/>
    </source>
</evidence>
<dbReference type="RefSeq" id="WP_083625766.1">
    <property type="nucleotide sequence ID" value="NZ_LR734880.1"/>
</dbReference>
<dbReference type="AlphaFoldDB" id="A0A7Z9E2J5"/>
<organism evidence="2 3">
    <name type="scientific">Planktothrix serta PCC 8927</name>
    <dbReference type="NCBI Taxonomy" id="671068"/>
    <lineage>
        <taxon>Bacteria</taxon>
        <taxon>Bacillati</taxon>
        <taxon>Cyanobacteriota</taxon>
        <taxon>Cyanophyceae</taxon>
        <taxon>Oscillatoriophycideae</taxon>
        <taxon>Oscillatoriales</taxon>
        <taxon>Microcoleaceae</taxon>
        <taxon>Planktothrix</taxon>
    </lineage>
</organism>
<dbReference type="Proteomes" id="UP000184550">
    <property type="component" value="Unassembled WGS sequence"/>
</dbReference>
<dbReference type="Pfam" id="PF19959">
    <property type="entry name" value="EAD4"/>
    <property type="match status" value="1"/>
</dbReference>
<keyword evidence="3" id="KW-1185">Reference proteome</keyword>
<name>A0A7Z9E2J5_9CYAN</name>
<sequence length="265" mass="30904">MNKTPKGKKNRSYGVGVKYWVKGLFKVLLELAEESENWLSTNTVIIENLKIDIFCENKVKGRVKRQDKQSITPEQVKEALNHYFSEFLEILEDKRKVKKGRGADIWEFKLTLWCEDLNGNLECFDQKWEAKYREWFPENEKNLDQDSPVSILSDNKVPSYGLNLTEHKQNRKLGDRSITNFTPTIINNHNLNINQLNDSYPADIRACQKLIYLLKSELYGKKSESIDEGVCSLTTQEIHQIIELVNNLEEQIDNIEVNKNHEQPS</sequence>
<feature type="domain" description="Effector-associated" evidence="1">
    <location>
        <begin position="17"/>
        <end position="129"/>
    </location>
</feature>
<protein>
    <recommendedName>
        <fullName evidence="1">Effector-associated domain-containing protein</fullName>
    </recommendedName>
</protein>
<reference evidence="2" key="1">
    <citation type="submission" date="2019-10" db="EMBL/GenBank/DDBJ databases">
        <authorList>
            <consortium name="Genoscope - CEA"/>
            <person name="William W."/>
        </authorList>
    </citation>
    <scope>NUCLEOTIDE SEQUENCE [LARGE SCALE GENOMIC DNA]</scope>
    <source>
        <strain evidence="2">BBR_PRJEB10992</strain>
    </source>
</reference>
<proteinExistence type="predicted"/>
<evidence type="ECO:0000259" key="1">
    <source>
        <dbReference type="Pfam" id="PF19959"/>
    </source>
</evidence>
<accession>A0A7Z9E2J5</accession>
<evidence type="ECO:0000313" key="3">
    <source>
        <dbReference type="Proteomes" id="UP000184550"/>
    </source>
</evidence>
<comment type="caution">
    <text evidence="2">The sequence shown here is derived from an EMBL/GenBank/DDBJ whole genome shotgun (WGS) entry which is preliminary data.</text>
</comment>